<feature type="compositionally biased region" description="Polar residues" evidence="1">
    <location>
        <begin position="64"/>
        <end position="74"/>
    </location>
</feature>
<dbReference type="Proteomes" id="UP001228049">
    <property type="component" value="Unassembled WGS sequence"/>
</dbReference>
<dbReference type="AlphaFoldDB" id="A0AAD9FBZ3"/>
<dbReference type="Pfam" id="PF25238">
    <property type="entry name" value="OGFOD2-like"/>
    <property type="match status" value="1"/>
</dbReference>
<evidence type="ECO:0000256" key="1">
    <source>
        <dbReference type="SAM" id="MobiDB-lite"/>
    </source>
</evidence>
<name>A0AAD9FBZ3_DISEL</name>
<dbReference type="EMBL" id="JASDAP010000013">
    <property type="protein sequence ID" value="KAK1893120.1"/>
    <property type="molecule type" value="Genomic_DNA"/>
</dbReference>
<accession>A0AAD9FBZ3</accession>
<sequence>MNNTKYKTVPPAPHVSPFITIDSHVSVEAARVYRFPVFERSFCEPLVEELEHFEQSSAPKGRPNTMNHYGSLSQEICEAR</sequence>
<organism evidence="2 3">
    <name type="scientific">Dissostichus eleginoides</name>
    <name type="common">Patagonian toothfish</name>
    <name type="synonym">Dissostichus amissus</name>
    <dbReference type="NCBI Taxonomy" id="100907"/>
    <lineage>
        <taxon>Eukaryota</taxon>
        <taxon>Metazoa</taxon>
        <taxon>Chordata</taxon>
        <taxon>Craniata</taxon>
        <taxon>Vertebrata</taxon>
        <taxon>Euteleostomi</taxon>
        <taxon>Actinopterygii</taxon>
        <taxon>Neopterygii</taxon>
        <taxon>Teleostei</taxon>
        <taxon>Neoteleostei</taxon>
        <taxon>Acanthomorphata</taxon>
        <taxon>Eupercaria</taxon>
        <taxon>Perciformes</taxon>
        <taxon>Notothenioidei</taxon>
        <taxon>Nototheniidae</taxon>
        <taxon>Dissostichus</taxon>
    </lineage>
</organism>
<evidence type="ECO:0000313" key="2">
    <source>
        <dbReference type="EMBL" id="KAK1893120.1"/>
    </source>
</evidence>
<keyword evidence="3" id="KW-1185">Reference proteome</keyword>
<protein>
    <submittedName>
        <fullName evidence="2">2-oxoglutarate and iron-dependent oxygenase domain containing protein 2</fullName>
    </submittedName>
</protein>
<reference evidence="2" key="1">
    <citation type="submission" date="2023-04" db="EMBL/GenBank/DDBJ databases">
        <title>Chromosome-level genome of Chaenocephalus aceratus.</title>
        <authorList>
            <person name="Park H."/>
        </authorList>
    </citation>
    <scope>NUCLEOTIDE SEQUENCE</scope>
    <source>
        <strain evidence="2">DE</strain>
        <tissue evidence="2">Muscle</tissue>
    </source>
</reference>
<evidence type="ECO:0000313" key="3">
    <source>
        <dbReference type="Proteomes" id="UP001228049"/>
    </source>
</evidence>
<gene>
    <name evidence="2" type="ORF">KUDE01_008190</name>
</gene>
<comment type="caution">
    <text evidence="2">The sequence shown here is derived from an EMBL/GenBank/DDBJ whole genome shotgun (WGS) entry which is preliminary data.</text>
</comment>
<feature type="region of interest" description="Disordered" evidence="1">
    <location>
        <begin position="53"/>
        <end position="80"/>
    </location>
</feature>
<proteinExistence type="predicted"/>